<dbReference type="InterPro" id="IPR027272">
    <property type="entry name" value="Piezo"/>
</dbReference>
<dbReference type="GO" id="GO:0005261">
    <property type="term" value="F:monoatomic cation channel activity"/>
    <property type="evidence" value="ECO:0007669"/>
    <property type="project" value="TreeGrafter"/>
</dbReference>
<dbReference type="GO" id="GO:0042391">
    <property type="term" value="P:regulation of membrane potential"/>
    <property type="evidence" value="ECO:0007669"/>
    <property type="project" value="TreeGrafter"/>
</dbReference>
<sequence length="300" mass="35142">MIHSDLQHYLALSIRNIEDLSYSDETQRYQEVEPLSNFVTQDDKEIEIVQKLLEASENMQKKCWATVSPVRQFITRILSPPFRIAKDYYAMMFFCDFINFFTVWFGYSSFGTSPGVGDITTYLQENRVPMPFLFMLLFQFGLIIIDRGLYLRKDVKKRLIFHIVISFAMHIFLFIALPAMTGRSFTDPDNNAPKLWYIFKSIYLLLSAWQIKSGYPTRILGNCFTKKYTFVNSTLFMLYMLVPFLYDMRLMMDWMWTDTSTNSTAAWAMGPPSQRSLIESDMPILVKITYSISRNSKSNT</sequence>
<dbReference type="GO" id="GO:0005886">
    <property type="term" value="C:plasma membrane"/>
    <property type="evidence" value="ECO:0007669"/>
    <property type="project" value="TreeGrafter"/>
</dbReference>
<reference evidence="3" key="2">
    <citation type="submission" date="2015-06" db="UniProtKB">
        <authorList>
            <consortium name="EnsemblMetazoa"/>
        </authorList>
    </citation>
    <scope>IDENTIFICATION</scope>
</reference>
<evidence type="ECO:0000313" key="3">
    <source>
        <dbReference type="EnsemblMetazoa" id="tetur16g02720.1"/>
    </source>
</evidence>
<dbReference type="Pfam" id="PF24874">
    <property type="entry name" value="Piezo_THU9_anchor"/>
    <property type="match status" value="1"/>
</dbReference>
<feature type="transmembrane region" description="Helical" evidence="1">
    <location>
        <begin position="227"/>
        <end position="246"/>
    </location>
</feature>
<reference evidence="4" key="1">
    <citation type="submission" date="2011-08" db="EMBL/GenBank/DDBJ databases">
        <authorList>
            <person name="Rombauts S."/>
        </authorList>
    </citation>
    <scope>NUCLEOTIDE SEQUENCE</scope>
    <source>
        <strain evidence="4">London</strain>
    </source>
</reference>
<dbReference type="Proteomes" id="UP000015104">
    <property type="component" value="Unassembled WGS sequence"/>
</dbReference>
<feature type="transmembrane region" description="Helical" evidence="1">
    <location>
        <begin position="130"/>
        <end position="150"/>
    </location>
</feature>
<dbReference type="EnsemblMetazoa" id="tetur16g02720.1">
    <property type="protein sequence ID" value="tetur16g02720.1"/>
    <property type="gene ID" value="tetur16g02720"/>
</dbReference>
<dbReference type="STRING" id="32264.T1KNZ3"/>
<feature type="transmembrane region" description="Helical" evidence="1">
    <location>
        <begin position="159"/>
        <end position="177"/>
    </location>
</feature>
<protein>
    <recommendedName>
        <fullName evidence="2">Piezo THU9 and anchor domain-containing protein</fullName>
    </recommendedName>
</protein>
<dbReference type="GO" id="GO:0071260">
    <property type="term" value="P:cellular response to mechanical stimulus"/>
    <property type="evidence" value="ECO:0007669"/>
    <property type="project" value="TreeGrafter"/>
</dbReference>
<dbReference type="InterPro" id="IPR056770">
    <property type="entry name" value="Piezo_THU9_anchor"/>
</dbReference>
<dbReference type="EMBL" id="CAEY01000279">
    <property type="status" value="NOT_ANNOTATED_CDS"/>
    <property type="molecule type" value="Genomic_DNA"/>
</dbReference>
<evidence type="ECO:0000259" key="2">
    <source>
        <dbReference type="Pfam" id="PF24874"/>
    </source>
</evidence>
<dbReference type="PANTHER" id="PTHR13167:SF25">
    <property type="entry name" value="PIEZO-TYPE MECHANOSENSITIVE ION CHANNEL COMPONENT"/>
    <property type="match status" value="1"/>
</dbReference>
<accession>T1KNZ3</accession>
<name>T1KNZ3_TETUR</name>
<dbReference type="GO" id="GO:0050982">
    <property type="term" value="P:detection of mechanical stimulus"/>
    <property type="evidence" value="ECO:0007669"/>
    <property type="project" value="TreeGrafter"/>
</dbReference>
<dbReference type="GO" id="GO:0008381">
    <property type="term" value="F:mechanosensitive monoatomic ion channel activity"/>
    <property type="evidence" value="ECO:0007669"/>
    <property type="project" value="InterPro"/>
</dbReference>
<organism evidence="3 4">
    <name type="scientific">Tetranychus urticae</name>
    <name type="common">Two-spotted spider mite</name>
    <dbReference type="NCBI Taxonomy" id="32264"/>
    <lineage>
        <taxon>Eukaryota</taxon>
        <taxon>Metazoa</taxon>
        <taxon>Ecdysozoa</taxon>
        <taxon>Arthropoda</taxon>
        <taxon>Chelicerata</taxon>
        <taxon>Arachnida</taxon>
        <taxon>Acari</taxon>
        <taxon>Acariformes</taxon>
        <taxon>Trombidiformes</taxon>
        <taxon>Prostigmata</taxon>
        <taxon>Eleutherengona</taxon>
        <taxon>Raphignathae</taxon>
        <taxon>Tetranychoidea</taxon>
        <taxon>Tetranychidae</taxon>
        <taxon>Tetranychus</taxon>
    </lineage>
</organism>
<proteinExistence type="predicted"/>
<evidence type="ECO:0000256" key="1">
    <source>
        <dbReference type="SAM" id="Phobius"/>
    </source>
</evidence>
<feature type="domain" description="Piezo THU9 and anchor" evidence="2">
    <location>
        <begin position="86"/>
        <end position="261"/>
    </location>
</feature>
<feature type="transmembrane region" description="Helical" evidence="1">
    <location>
        <begin position="197"/>
        <end position="215"/>
    </location>
</feature>
<dbReference type="AlphaFoldDB" id="T1KNZ3"/>
<dbReference type="PANTHER" id="PTHR13167">
    <property type="entry name" value="PIEZO-TYPE MECHANOSENSITIVE ION CHANNEL COMPONENT"/>
    <property type="match status" value="1"/>
</dbReference>
<keyword evidence="1" id="KW-0472">Membrane</keyword>
<feature type="transmembrane region" description="Helical" evidence="1">
    <location>
        <begin position="88"/>
        <end position="110"/>
    </location>
</feature>
<keyword evidence="4" id="KW-1185">Reference proteome</keyword>
<keyword evidence="1" id="KW-1133">Transmembrane helix</keyword>
<dbReference type="eggNOG" id="KOG1893">
    <property type="taxonomic scope" value="Eukaryota"/>
</dbReference>
<keyword evidence="1" id="KW-0812">Transmembrane</keyword>
<evidence type="ECO:0000313" key="4">
    <source>
        <dbReference type="Proteomes" id="UP000015104"/>
    </source>
</evidence>
<dbReference type="HOGENOM" id="CLU_928507_0_0_1"/>